<feature type="domain" description="HAMP" evidence="9">
    <location>
        <begin position="497"/>
        <end position="543"/>
    </location>
</feature>
<dbReference type="PANTHER" id="PTHR43289">
    <property type="entry name" value="MITOGEN-ACTIVATED PROTEIN KINASE KINASE KINASE 20-RELATED"/>
    <property type="match status" value="1"/>
</dbReference>
<feature type="domain" description="Protein kinase" evidence="8">
    <location>
        <begin position="20"/>
        <end position="297"/>
    </location>
</feature>
<sequence>MVVLGVAVSEGAIPATVGRYRIDGVLGQGAMAIVYAGFDPGIERQVAIKCLHREVAADPAYQRRFLIEARAAGHLTHPHIVTIFDVGETSDGRSYIAMERLPGETLASRVSREGFPPLPMIIQLVGQLAAALDYAHANGVVHHDIKPENIMLADGWDYAKISDFGIAERRALPRDAGGPSAETGGTPAYMALERLRGEPSDARSDLFSLGVVLYWLLTGKLPWPEFGNVAQLIRKRQRSPRPSMPLRDPATPAILISITRTLLAPLAESRYQRSAEVIDDLRLAAREYERERETPLAGRIVSLRLRWAGGLGAILSLVLALGLATIYAKQNAAVNGLAQDFGGSMARMIADESAENLLLGDDAATRALVKDVSRNRQIHYLAIADRQGAVIASTRTDEIGGKLLAPDGQASRSQSDEIRSYRDRSAGARHQDSMLLFDVAVRYQTKTVGELRLGVSNAPLLSAQRTTLWVILSVLLLTLAAVVGAAYWLFRRPLGMLDLLGEAMLRVARGDFRHRIRLARRDEFGRLFASFNLMNGALQSRQHRSATAALAALPEDISLPTRILPAVDGDEIC</sequence>
<dbReference type="SUPFAM" id="SSF158472">
    <property type="entry name" value="HAMP domain-like"/>
    <property type="match status" value="1"/>
</dbReference>
<keyword evidence="3 10" id="KW-0418">Kinase</keyword>
<keyword evidence="7" id="KW-1133">Transmembrane helix</keyword>
<feature type="transmembrane region" description="Helical" evidence="7">
    <location>
        <begin position="307"/>
        <end position="328"/>
    </location>
</feature>
<dbReference type="SUPFAM" id="SSF56112">
    <property type="entry name" value="Protein kinase-like (PK-like)"/>
    <property type="match status" value="1"/>
</dbReference>
<dbReference type="Gene3D" id="6.10.340.10">
    <property type="match status" value="1"/>
</dbReference>
<evidence type="ECO:0000256" key="3">
    <source>
        <dbReference type="ARBA" id="ARBA00022777"/>
    </source>
</evidence>
<dbReference type="PROSITE" id="PS00108">
    <property type="entry name" value="PROTEIN_KINASE_ST"/>
    <property type="match status" value="1"/>
</dbReference>
<dbReference type="InterPro" id="IPR017441">
    <property type="entry name" value="Protein_kinase_ATP_BS"/>
</dbReference>
<evidence type="ECO:0000313" key="11">
    <source>
        <dbReference type="Proteomes" id="UP001596013"/>
    </source>
</evidence>
<dbReference type="CDD" id="cd06225">
    <property type="entry name" value="HAMP"/>
    <property type="match status" value="1"/>
</dbReference>
<evidence type="ECO:0000259" key="9">
    <source>
        <dbReference type="PROSITE" id="PS50885"/>
    </source>
</evidence>
<evidence type="ECO:0000256" key="6">
    <source>
        <dbReference type="SAM" id="MobiDB-lite"/>
    </source>
</evidence>
<dbReference type="EMBL" id="JBHSMK010000005">
    <property type="protein sequence ID" value="MFC5436841.1"/>
    <property type="molecule type" value="Genomic_DNA"/>
</dbReference>
<evidence type="ECO:0000313" key="10">
    <source>
        <dbReference type="EMBL" id="MFC5436841.1"/>
    </source>
</evidence>
<dbReference type="PROSITE" id="PS50885">
    <property type="entry name" value="HAMP"/>
    <property type="match status" value="1"/>
</dbReference>
<keyword evidence="7" id="KW-0472">Membrane</keyword>
<dbReference type="Gene3D" id="3.30.200.20">
    <property type="entry name" value="Phosphorylase Kinase, domain 1"/>
    <property type="match status" value="1"/>
</dbReference>
<feature type="region of interest" description="Disordered" evidence="6">
    <location>
        <begin position="403"/>
        <end position="426"/>
    </location>
</feature>
<gene>
    <name evidence="10" type="ORF">ACFPME_09765</name>
</gene>
<keyword evidence="4 5" id="KW-0067">ATP-binding</keyword>
<dbReference type="CDD" id="cd14014">
    <property type="entry name" value="STKc_PknB_like"/>
    <property type="match status" value="1"/>
</dbReference>
<evidence type="ECO:0000259" key="8">
    <source>
        <dbReference type="PROSITE" id="PS50011"/>
    </source>
</evidence>
<dbReference type="InterPro" id="IPR008271">
    <property type="entry name" value="Ser/Thr_kinase_AS"/>
</dbReference>
<dbReference type="InterPro" id="IPR011009">
    <property type="entry name" value="Kinase-like_dom_sf"/>
</dbReference>
<protein>
    <submittedName>
        <fullName evidence="10">Protein kinase</fullName>
    </submittedName>
</protein>
<evidence type="ECO:0000256" key="2">
    <source>
        <dbReference type="ARBA" id="ARBA00022741"/>
    </source>
</evidence>
<evidence type="ECO:0000256" key="4">
    <source>
        <dbReference type="ARBA" id="ARBA00022840"/>
    </source>
</evidence>
<accession>A0ABW0JM85</accession>
<dbReference type="Gene3D" id="1.10.510.10">
    <property type="entry name" value="Transferase(Phosphotransferase) domain 1"/>
    <property type="match status" value="1"/>
</dbReference>
<dbReference type="SMART" id="SM00220">
    <property type="entry name" value="S_TKc"/>
    <property type="match status" value="1"/>
</dbReference>
<comment type="caution">
    <text evidence="10">The sequence shown here is derived from an EMBL/GenBank/DDBJ whole genome shotgun (WGS) entry which is preliminary data.</text>
</comment>
<keyword evidence="2 5" id="KW-0547">Nucleotide-binding</keyword>
<feature type="transmembrane region" description="Helical" evidence="7">
    <location>
        <begin position="468"/>
        <end position="490"/>
    </location>
</feature>
<keyword evidence="1" id="KW-0808">Transferase</keyword>
<reference evidence="11" key="1">
    <citation type="journal article" date="2019" name="Int. J. Syst. Evol. Microbiol.">
        <title>The Global Catalogue of Microorganisms (GCM) 10K type strain sequencing project: providing services to taxonomists for standard genome sequencing and annotation.</title>
        <authorList>
            <consortium name="The Broad Institute Genomics Platform"/>
            <consortium name="The Broad Institute Genome Sequencing Center for Infectious Disease"/>
            <person name="Wu L."/>
            <person name="Ma J."/>
        </authorList>
    </citation>
    <scope>NUCLEOTIDE SEQUENCE [LARGE SCALE GENOMIC DNA]</scope>
    <source>
        <strain evidence="11">JCM 17130</strain>
    </source>
</reference>
<evidence type="ECO:0000256" key="1">
    <source>
        <dbReference type="ARBA" id="ARBA00022679"/>
    </source>
</evidence>
<dbReference type="InterPro" id="IPR000719">
    <property type="entry name" value="Prot_kinase_dom"/>
</dbReference>
<dbReference type="Proteomes" id="UP001596013">
    <property type="component" value="Unassembled WGS sequence"/>
</dbReference>
<proteinExistence type="predicted"/>
<dbReference type="Pfam" id="PF00672">
    <property type="entry name" value="HAMP"/>
    <property type="match status" value="1"/>
</dbReference>
<organism evidence="10 11">
    <name type="scientific">Rhodanobacter umsongensis</name>
    <dbReference type="NCBI Taxonomy" id="633153"/>
    <lineage>
        <taxon>Bacteria</taxon>
        <taxon>Pseudomonadati</taxon>
        <taxon>Pseudomonadota</taxon>
        <taxon>Gammaproteobacteria</taxon>
        <taxon>Lysobacterales</taxon>
        <taxon>Rhodanobacteraceae</taxon>
        <taxon>Rhodanobacter</taxon>
    </lineage>
</organism>
<name>A0ABW0JM85_9GAMM</name>
<dbReference type="InterPro" id="IPR003660">
    <property type="entry name" value="HAMP_dom"/>
</dbReference>
<feature type="compositionally biased region" description="Basic and acidic residues" evidence="6">
    <location>
        <begin position="414"/>
        <end position="426"/>
    </location>
</feature>
<dbReference type="PROSITE" id="PS50011">
    <property type="entry name" value="PROTEIN_KINASE_DOM"/>
    <property type="match status" value="1"/>
</dbReference>
<dbReference type="Pfam" id="PF00069">
    <property type="entry name" value="Pkinase"/>
    <property type="match status" value="1"/>
</dbReference>
<dbReference type="SMART" id="SM00304">
    <property type="entry name" value="HAMP"/>
    <property type="match status" value="1"/>
</dbReference>
<dbReference type="PANTHER" id="PTHR43289:SF6">
    <property type="entry name" value="SERINE_THREONINE-PROTEIN KINASE NEKL-3"/>
    <property type="match status" value="1"/>
</dbReference>
<feature type="binding site" evidence="5">
    <location>
        <position position="49"/>
    </location>
    <ligand>
        <name>ATP</name>
        <dbReference type="ChEBI" id="CHEBI:30616"/>
    </ligand>
</feature>
<dbReference type="PROSITE" id="PS00107">
    <property type="entry name" value="PROTEIN_KINASE_ATP"/>
    <property type="match status" value="1"/>
</dbReference>
<keyword evidence="7" id="KW-0812">Transmembrane</keyword>
<dbReference type="RefSeq" id="WP_377304654.1">
    <property type="nucleotide sequence ID" value="NZ_JBHSMK010000005.1"/>
</dbReference>
<keyword evidence="11" id="KW-1185">Reference proteome</keyword>
<evidence type="ECO:0000256" key="5">
    <source>
        <dbReference type="PROSITE-ProRule" id="PRU10141"/>
    </source>
</evidence>
<dbReference type="GO" id="GO:0016301">
    <property type="term" value="F:kinase activity"/>
    <property type="evidence" value="ECO:0007669"/>
    <property type="project" value="UniProtKB-KW"/>
</dbReference>
<evidence type="ECO:0000256" key="7">
    <source>
        <dbReference type="SAM" id="Phobius"/>
    </source>
</evidence>